<accession>A0ABR3JD47</accession>
<evidence type="ECO:0000256" key="2">
    <source>
        <dbReference type="SAM" id="Phobius"/>
    </source>
</evidence>
<organism evidence="3 4">
    <name type="scientific">Hohenbuehelia grisea</name>
    <dbReference type="NCBI Taxonomy" id="104357"/>
    <lineage>
        <taxon>Eukaryota</taxon>
        <taxon>Fungi</taxon>
        <taxon>Dikarya</taxon>
        <taxon>Basidiomycota</taxon>
        <taxon>Agaricomycotina</taxon>
        <taxon>Agaricomycetes</taxon>
        <taxon>Agaricomycetidae</taxon>
        <taxon>Agaricales</taxon>
        <taxon>Pleurotineae</taxon>
        <taxon>Pleurotaceae</taxon>
        <taxon>Hohenbuehelia</taxon>
    </lineage>
</organism>
<keyword evidence="2" id="KW-1133">Transmembrane helix</keyword>
<feature type="compositionally biased region" description="Polar residues" evidence="1">
    <location>
        <begin position="175"/>
        <end position="189"/>
    </location>
</feature>
<keyword evidence="2" id="KW-0812">Transmembrane</keyword>
<comment type="caution">
    <text evidence="3">The sequence shown here is derived from an EMBL/GenBank/DDBJ whole genome shotgun (WGS) entry which is preliminary data.</text>
</comment>
<reference evidence="4" key="1">
    <citation type="submission" date="2024-06" db="EMBL/GenBank/DDBJ databases">
        <title>Multi-omics analyses provide insights into the biosynthesis of the anticancer antibiotic pleurotin in Hohenbuehelia grisea.</title>
        <authorList>
            <person name="Weaver J.A."/>
            <person name="Alberti F."/>
        </authorList>
    </citation>
    <scope>NUCLEOTIDE SEQUENCE [LARGE SCALE GENOMIC DNA]</scope>
    <source>
        <strain evidence="4">T-177</strain>
    </source>
</reference>
<keyword evidence="2" id="KW-0472">Membrane</keyword>
<protein>
    <submittedName>
        <fullName evidence="3">Uncharacterized protein</fullName>
    </submittedName>
</protein>
<evidence type="ECO:0000313" key="3">
    <source>
        <dbReference type="EMBL" id="KAL0953481.1"/>
    </source>
</evidence>
<dbReference type="Proteomes" id="UP001556367">
    <property type="component" value="Unassembled WGS sequence"/>
</dbReference>
<feature type="transmembrane region" description="Helical" evidence="2">
    <location>
        <begin position="20"/>
        <end position="39"/>
    </location>
</feature>
<evidence type="ECO:0000313" key="4">
    <source>
        <dbReference type="Proteomes" id="UP001556367"/>
    </source>
</evidence>
<keyword evidence="4" id="KW-1185">Reference proteome</keyword>
<feature type="region of interest" description="Disordered" evidence="1">
    <location>
        <begin position="165"/>
        <end position="189"/>
    </location>
</feature>
<proteinExistence type="predicted"/>
<name>A0ABR3JD47_9AGAR</name>
<sequence length="235" mass="26425">MAPSTTTLNHTVATKFNPKMPLIYIGGALTAIAALYFFWKAVGWVFAWMGAQSGLEEPRMDIETQTMNTRPMAPFISRPATAAHHRIHRDPKPIHRFSRYTPQSIRPNCMPIISHPIFFSPRILHRSFHSRAQAFRYLSRCSPSQPHLRGISLYTRCSSAPSCPSKHSCGHRASPQRNGEGSVPDTPSQEHAFEIDPASYWLESQQRECSFVKPSSSLHHTSGIVFLLIFAIMAP</sequence>
<evidence type="ECO:0000256" key="1">
    <source>
        <dbReference type="SAM" id="MobiDB-lite"/>
    </source>
</evidence>
<dbReference type="EMBL" id="JASNQZ010000008">
    <property type="protein sequence ID" value="KAL0953481.1"/>
    <property type="molecule type" value="Genomic_DNA"/>
</dbReference>
<gene>
    <name evidence="3" type="ORF">HGRIS_004711</name>
</gene>